<proteinExistence type="predicted"/>
<sequence>MSNLLRERVVKEGVYLPLYVYDDASNPFGVGIQPDCPTVFAGS</sequence>
<dbReference type="Proteomes" id="UP000054815">
    <property type="component" value="Unassembled WGS sequence"/>
</dbReference>
<gene>
    <name evidence="1" type="ORF">T4E_10497</name>
</gene>
<organism evidence="1 2">
    <name type="scientific">Trichinella pseudospiralis</name>
    <name type="common">Parasitic roundworm</name>
    <dbReference type="NCBI Taxonomy" id="6337"/>
    <lineage>
        <taxon>Eukaryota</taxon>
        <taxon>Metazoa</taxon>
        <taxon>Ecdysozoa</taxon>
        <taxon>Nematoda</taxon>
        <taxon>Enoplea</taxon>
        <taxon>Dorylaimia</taxon>
        <taxon>Trichinellida</taxon>
        <taxon>Trichinellidae</taxon>
        <taxon>Trichinella</taxon>
    </lineage>
</organism>
<protein>
    <submittedName>
        <fullName evidence="1">Uncharacterized protein</fullName>
    </submittedName>
</protein>
<dbReference type="EMBL" id="JYDU01001151">
    <property type="protein sequence ID" value="KRX71880.1"/>
    <property type="molecule type" value="Genomic_DNA"/>
</dbReference>
<dbReference type="AlphaFoldDB" id="A0A0V0W848"/>
<accession>A0A0V0W848</accession>
<evidence type="ECO:0000313" key="1">
    <source>
        <dbReference type="EMBL" id="KRX71880.1"/>
    </source>
</evidence>
<comment type="caution">
    <text evidence="1">The sequence shown here is derived from an EMBL/GenBank/DDBJ whole genome shotgun (WGS) entry which is preliminary data.</text>
</comment>
<name>A0A0V0W848_TRIPS</name>
<reference evidence="1 2" key="1">
    <citation type="submission" date="2015-01" db="EMBL/GenBank/DDBJ databases">
        <title>Evolution of Trichinella species and genotypes.</title>
        <authorList>
            <person name="Korhonen P.K."/>
            <person name="Edoardo P."/>
            <person name="Giuseppe L.R."/>
            <person name="Gasser R.B."/>
        </authorList>
    </citation>
    <scope>NUCLEOTIDE SEQUENCE [LARGE SCALE GENOMIC DNA]</scope>
    <source>
        <strain evidence="1">ISS141</strain>
    </source>
</reference>
<evidence type="ECO:0000313" key="2">
    <source>
        <dbReference type="Proteomes" id="UP000054815"/>
    </source>
</evidence>